<accession>A0A917GRC0</accession>
<keyword evidence="2" id="KW-1185">Reference proteome</keyword>
<comment type="caution">
    <text evidence="1">The sequence shown here is derived from an EMBL/GenBank/DDBJ whole genome shotgun (WGS) entry which is preliminary data.</text>
</comment>
<organism evidence="1 2">
    <name type="scientific">Pseudohongiella nitratireducens</name>
    <dbReference type="NCBI Taxonomy" id="1768907"/>
    <lineage>
        <taxon>Bacteria</taxon>
        <taxon>Pseudomonadati</taxon>
        <taxon>Pseudomonadota</taxon>
        <taxon>Gammaproteobacteria</taxon>
        <taxon>Pseudomonadales</taxon>
        <taxon>Pseudohongiellaceae</taxon>
        <taxon>Pseudohongiella</taxon>
    </lineage>
</organism>
<sequence length="222" mass="25446">MTLAARESLAYPETLPTRLVPDLLDRFQKVDYLQVFDTGFAVPETIDHFVSRKCRLHFSAAYELLQNPPVATSSKRDGRLIDKKAQDQALYQAWRERFDQTLDFPQGTRFDLCFFWDFFNYTDDIALKAFSDSLSPYLKDSAVGHAYVLLKEGHPVLHRSFGVAAKDEIVVRPAHWQALPAYARPQARVTSMLQDFRVNHSVLRRDGLLEISLKAQLANTQP</sequence>
<dbReference type="OrthoDB" id="5732382at2"/>
<reference evidence="1" key="1">
    <citation type="journal article" date="2014" name="Int. J. Syst. Evol. Microbiol.">
        <title>Complete genome sequence of Corynebacterium casei LMG S-19264T (=DSM 44701T), isolated from a smear-ripened cheese.</title>
        <authorList>
            <consortium name="US DOE Joint Genome Institute (JGI-PGF)"/>
            <person name="Walter F."/>
            <person name="Albersmeier A."/>
            <person name="Kalinowski J."/>
            <person name="Ruckert C."/>
        </authorList>
    </citation>
    <scope>NUCLEOTIDE SEQUENCE</scope>
    <source>
        <strain evidence="1">CGMCC 1.15425</strain>
    </source>
</reference>
<dbReference type="RefSeq" id="WP_068812254.1">
    <property type="nucleotide sequence ID" value="NZ_BMIY01000004.1"/>
</dbReference>
<proteinExistence type="predicted"/>
<reference evidence="1" key="2">
    <citation type="submission" date="2020-09" db="EMBL/GenBank/DDBJ databases">
        <authorList>
            <person name="Sun Q."/>
            <person name="Zhou Y."/>
        </authorList>
    </citation>
    <scope>NUCLEOTIDE SEQUENCE</scope>
    <source>
        <strain evidence="1">CGMCC 1.15425</strain>
    </source>
</reference>
<evidence type="ECO:0000313" key="2">
    <source>
        <dbReference type="Proteomes" id="UP000627715"/>
    </source>
</evidence>
<gene>
    <name evidence="1" type="ORF">GCM10011403_09120</name>
</gene>
<name>A0A917GRC0_9GAMM</name>
<dbReference type="AlphaFoldDB" id="A0A917GRC0"/>
<evidence type="ECO:0000313" key="1">
    <source>
        <dbReference type="EMBL" id="GGG54137.1"/>
    </source>
</evidence>
<dbReference type="EMBL" id="BMIY01000004">
    <property type="protein sequence ID" value="GGG54137.1"/>
    <property type="molecule type" value="Genomic_DNA"/>
</dbReference>
<protein>
    <submittedName>
        <fullName evidence="1">Uncharacterized protein</fullName>
    </submittedName>
</protein>
<dbReference type="Proteomes" id="UP000627715">
    <property type="component" value="Unassembled WGS sequence"/>
</dbReference>